<comment type="caution">
    <text evidence="4">The sequence shown here is derived from an EMBL/GenBank/DDBJ whole genome shotgun (WGS) entry which is preliminary data.</text>
</comment>
<gene>
    <name evidence="4" type="ORF">ARB_02128</name>
</gene>
<dbReference type="Gene3D" id="3.20.20.70">
    <property type="entry name" value="Aldolase class I"/>
    <property type="match status" value="1"/>
</dbReference>
<feature type="region of interest" description="Disordered" evidence="3">
    <location>
        <begin position="265"/>
        <end position="317"/>
    </location>
</feature>
<dbReference type="eggNOG" id="KOG1377">
    <property type="taxonomic scope" value="Eukaryota"/>
</dbReference>
<dbReference type="PANTHER" id="PTHR19278">
    <property type="entry name" value="OROTATE PHOSPHORIBOSYLTRANSFERASE"/>
    <property type="match status" value="1"/>
</dbReference>
<dbReference type="GeneID" id="9523345"/>
<evidence type="ECO:0000313" key="4">
    <source>
        <dbReference type="EMBL" id="EFE30935.1"/>
    </source>
</evidence>
<comment type="pathway">
    <text evidence="1">Pyrimidine metabolism; UMP biosynthesis via de novo pathway.</text>
</comment>
<name>D4B100_ARTBC</name>
<dbReference type="GO" id="GO:0006222">
    <property type="term" value="P:UMP biosynthetic process"/>
    <property type="evidence" value="ECO:0007669"/>
    <property type="project" value="TreeGrafter"/>
</dbReference>
<feature type="region of interest" description="Disordered" evidence="3">
    <location>
        <begin position="421"/>
        <end position="448"/>
    </location>
</feature>
<keyword evidence="2" id="KW-0665">Pyrimidine biosynthesis</keyword>
<feature type="compositionally biased region" description="Polar residues" evidence="3">
    <location>
        <begin position="426"/>
        <end position="436"/>
    </location>
</feature>
<dbReference type="OMA" id="VMFNPLE"/>
<organism evidence="4 5">
    <name type="scientific">Arthroderma benhamiae (strain ATCC MYA-4681 / CBS 112371)</name>
    <name type="common">Trichophyton mentagrophytes</name>
    <dbReference type="NCBI Taxonomy" id="663331"/>
    <lineage>
        <taxon>Eukaryota</taxon>
        <taxon>Fungi</taxon>
        <taxon>Dikarya</taxon>
        <taxon>Ascomycota</taxon>
        <taxon>Pezizomycotina</taxon>
        <taxon>Eurotiomycetes</taxon>
        <taxon>Eurotiomycetidae</taxon>
        <taxon>Onygenales</taxon>
        <taxon>Arthrodermataceae</taxon>
        <taxon>Trichophyton</taxon>
    </lineage>
</organism>
<feature type="compositionally biased region" description="Basic and acidic residues" evidence="3">
    <location>
        <begin position="380"/>
        <end position="399"/>
    </location>
</feature>
<feature type="compositionally biased region" description="Polar residues" evidence="3">
    <location>
        <begin position="207"/>
        <end position="220"/>
    </location>
</feature>
<feature type="region of interest" description="Disordered" evidence="3">
    <location>
        <begin position="205"/>
        <end position="227"/>
    </location>
</feature>
<sequence>MFYRRFIEEEGDVLHGGGPDIPDMPAMDPAASSSSRACPKTNTLTTYLRLLRQCKPTLPYGELVCVSASPNISTMSSLLRLARTVGPYIGVLQVHADIIDDWSLEGVRKLARLAKKHAFIIWEGGRVLNTHQRLSNRFLTPDEVSRDIDMSRKRYTKGVVSVAAWAGLASTWMIDSPQQGNGADRLIPTLRRAAKETVAFMTKSVRTEISSSGGSVPSNEATDDRDENEHEYTMELDEALRVSANDGLSVSQSPRKASVISLTQTITQSTEPSTASATEVDDHPLSEAEDELAEEDERVAPAASLPEPPLLSRGLIISTPRDDDERFTLEYRVAAFESAKANADFVVGFFTDEPWIEICTRSLCSEAAAELSATIAARTRNPDEDNEHPFKEEGESTVDEERRTFVMFNPLETDHLTRFTRENDNGFGQSSTTPAPATNGAPLQSPRLDINTATMNNSRSRRESQQISGLQQLIASAVAMRNSRVSPEEGLSPGIQARYGGFDMMFVPVITMNV</sequence>
<evidence type="ECO:0000256" key="3">
    <source>
        <dbReference type="SAM" id="MobiDB-lite"/>
    </source>
</evidence>
<keyword evidence="5" id="KW-1185">Reference proteome</keyword>
<dbReference type="GO" id="GO:0004588">
    <property type="term" value="F:orotate phosphoribosyltransferase activity"/>
    <property type="evidence" value="ECO:0007669"/>
    <property type="project" value="TreeGrafter"/>
</dbReference>
<accession>D4B100</accession>
<feature type="compositionally biased region" description="Acidic residues" evidence="3">
    <location>
        <begin position="287"/>
        <end position="297"/>
    </location>
</feature>
<dbReference type="STRING" id="663331.D4B100"/>
<dbReference type="AlphaFoldDB" id="D4B100"/>
<protein>
    <submittedName>
        <fullName evidence="4">Uncharacterized protein</fullName>
    </submittedName>
</protein>
<evidence type="ECO:0000256" key="1">
    <source>
        <dbReference type="ARBA" id="ARBA00004725"/>
    </source>
</evidence>
<dbReference type="PANTHER" id="PTHR19278:SF9">
    <property type="entry name" value="URIDINE 5'-MONOPHOSPHATE SYNTHASE"/>
    <property type="match status" value="1"/>
</dbReference>
<dbReference type="RefSeq" id="XP_003011575.1">
    <property type="nucleotide sequence ID" value="XM_003011529.1"/>
</dbReference>
<proteinExistence type="predicted"/>
<dbReference type="Proteomes" id="UP000008866">
    <property type="component" value="Unassembled WGS sequence"/>
</dbReference>
<dbReference type="GO" id="GO:0019856">
    <property type="term" value="P:pyrimidine nucleobase biosynthetic process"/>
    <property type="evidence" value="ECO:0007669"/>
    <property type="project" value="TreeGrafter"/>
</dbReference>
<feature type="compositionally biased region" description="Polar residues" evidence="3">
    <location>
        <begin position="265"/>
        <end position="277"/>
    </location>
</feature>
<evidence type="ECO:0000313" key="5">
    <source>
        <dbReference type="Proteomes" id="UP000008866"/>
    </source>
</evidence>
<dbReference type="HOGENOM" id="CLU_047844_0_0_1"/>
<dbReference type="InterPro" id="IPR013785">
    <property type="entry name" value="Aldolase_TIM"/>
</dbReference>
<dbReference type="KEGG" id="abe:ARB_02128"/>
<feature type="region of interest" description="Disordered" evidence="3">
    <location>
        <begin position="378"/>
        <end position="399"/>
    </location>
</feature>
<evidence type="ECO:0000256" key="2">
    <source>
        <dbReference type="ARBA" id="ARBA00022975"/>
    </source>
</evidence>
<dbReference type="EMBL" id="ABSU01000025">
    <property type="protein sequence ID" value="EFE30935.1"/>
    <property type="molecule type" value="Genomic_DNA"/>
</dbReference>
<reference evidence="5" key="1">
    <citation type="journal article" date="2011" name="Genome Biol.">
        <title>Comparative and functional genomics provide insights into the pathogenicity of dermatophytic fungi.</title>
        <authorList>
            <person name="Burmester A."/>
            <person name="Shelest E."/>
            <person name="Gloeckner G."/>
            <person name="Heddergott C."/>
            <person name="Schindler S."/>
            <person name="Staib P."/>
            <person name="Heidel A."/>
            <person name="Felder M."/>
            <person name="Petzold A."/>
            <person name="Szafranski K."/>
            <person name="Feuermann M."/>
            <person name="Pedruzzi I."/>
            <person name="Priebe S."/>
            <person name="Groth M."/>
            <person name="Winkler R."/>
            <person name="Li W."/>
            <person name="Kniemeyer O."/>
            <person name="Schroeckh V."/>
            <person name="Hertweck C."/>
            <person name="Hube B."/>
            <person name="White T.C."/>
            <person name="Platzer M."/>
            <person name="Guthke R."/>
            <person name="Heitman J."/>
            <person name="Woestemeyer J."/>
            <person name="Zipfel P.F."/>
            <person name="Monod M."/>
            <person name="Brakhage A.A."/>
        </authorList>
    </citation>
    <scope>NUCLEOTIDE SEQUENCE [LARGE SCALE GENOMIC DNA]</scope>
    <source>
        <strain evidence="5">ATCC MYA-4681 / CBS 112371</strain>
    </source>
</reference>